<keyword evidence="3" id="KW-1185">Reference proteome</keyword>
<organism evidence="2 3">
    <name type="scientific">Sphingobacterium zeae</name>
    <dbReference type="NCBI Taxonomy" id="1776859"/>
    <lineage>
        <taxon>Bacteria</taxon>
        <taxon>Pseudomonadati</taxon>
        <taxon>Bacteroidota</taxon>
        <taxon>Sphingobacteriia</taxon>
        <taxon>Sphingobacteriales</taxon>
        <taxon>Sphingobacteriaceae</taxon>
        <taxon>Sphingobacterium</taxon>
    </lineage>
</organism>
<evidence type="ECO:0000313" key="2">
    <source>
        <dbReference type="EMBL" id="MDQ1150751.1"/>
    </source>
</evidence>
<evidence type="ECO:0000313" key="3">
    <source>
        <dbReference type="Proteomes" id="UP001244640"/>
    </source>
</evidence>
<dbReference type="InterPro" id="IPR013154">
    <property type="entry name" value="ADH-like_N"/>
</dbReference>
<dbReference type="PANTHER" id="PTHR11695">
    <property type="entry name" value="ALCOHOL DEHYDROGENASE RELATED"/>
    <property type="match status" value="1"/>
</dbReference>
<dbReference type="InterPro" id="IPR011032">
    <property type="entry name" value="GroES-like_sf"/>
</dbReference>
<proteinExistence type="predicted"/>
<dbReference type="Pfam" id="PF13602">
    <property type="entry name" value="ADH_zinc_N_2"/>
    <property type="match status" value="1"/>
</dbReference>
<dbReference type="InterPro" id="IPR020843">
    <property type="entry name" value="ER"/>
</dbReference>
<dbReference type="EMBL" id="JAUTBA010000001">
    <property type="protein sequence ID" value="MDQ1150751.1"/>
    <property type="molecule type" value="Genomic_DNA"/>
</dbReference>
<sequence length="315" mass="34492">MKAIVLEKFGNTTGLVYKNIERPTVKAYEVLIKVRAISVNPVDAKVRSKQAPLAEDLAHHDPLILGWDVSGEVIETGDQVHQFKIGDEVFGMVNFVGHGKAYAEYVSAPAEHLALKPHSISHIEAAASTLSALTAWQAFDSYGKLRPKDKVLIHGASGGVGHFAIQIAKHIGAYVVATSSNSNRDFVLSLGADKHINYETTHFEDVLYDIDFVLEAIGGDNFQKSVSVLKPFGTIVALPSGHTKDDELKAQQKQLHACYFMSVYSSGIDMQRIASLLERGILKPHISHVYNFDEMAKAHLHIETGRTVGKIVVTL</sequence>
<dbReference type="Pfam" id="PF08240">
    <property type="entry name" value="ADH_N"/>
    <property type="match status" value="1"/>
</dbReference>
<dbReference type="InterPro" id="IPR036291">
    <property type="entry name" value="NAD(P)-bd_dom_sf"/>
</dbReference>
<protein>
    <submittedName>
        <fullName evidence="2">NADPH:quinone reductase-like Zn-dependent oxidoreductase</fullName>
    </submittedName>
</protein>
<dbReference type="Proteomes" id="UP001244640">
    <property type="component" value="Unassembled WGS sequence"/>
</dbReference>
<dbReference type="SMART" id="SM00829">
    <property type="entry name" value="PKS_ER"/>
    <property type="match status" value="1"/>
</dbReference>
<feature type="domain" description="Enoyl reductase (ER)" evidence="1">
    <location>
        <begin position="10"/>
        <end position="313"/>
    </location>
</feature>
<dbReference type="InterPro" id="IPR050700">
    <property type="entry name" value="YIM1/Zinc_Alcohol_DH_Fams"/>
</dbReference>
<dbReference type="CDD" id="cd05289">
    <property type="entry name" value="MDR_like_2"/>
    <property type="match status" value="1"/>
</dbReference>
<accession>A0ABU0U710</accession>
<dbReference type="RefSeq" id="WP_307186343.1">
    <property type="nucleotide sequence ID" value="NZ_JAUTBA010000001.1"/>
</dbReference>
<gene>
    <name evidence="2" type="ORF">QE382_002735</name>
</gene>
<dbReference type="SUPFAM" id="SSF50129">
    <property type="entry name" value="GroES-like"/>
    <property type="match status" value="1"/>
</dbReference>
<dbReference type="Gene3D" id="3.90.180.10">
    <property type="entry name" value="Medium-chain alcohol dehydrogenases, catalytic domain"/>
    <property type="match status" value="1"/>
</dbReference>
<comment type="caution">
    <text evidence="2">The sequence shown here is derived from an EMBL/GenBank/DDBJ whole genome shotgun (WGS) entry which is preliminary data.</text>
</comment>
<dbReference type="PANTHER" id="PTHR11695:SF294">
    <property type="entry name" value="RETICULON-4-INTERACTING PROTEIN 1, MITOCHONDRIAL"/>
    <property type="match status" value="1"/>
</dbReference>
<reference evidence="2 3" key="1">
    <citation type="submission" date="2023-07" db="EMBL/GenBank/DDBJ databases">
        <title>Functional and genomic diversity of the sorghum phyllosphere microbiome.</title>
        <authorList>
            <person name="Shade A."/>
        </authorList>
    </citation>
    <scope>NUCLEOTIDE SEQUENCE [LARGE SCALE GENOMIC DNA]</scope>
    <source>
        <strain evidence="2 3">SORGH_AS_0892</strain>
    </source>
</reference>
<dbReference type="SUPFAM" id="SSF51735">
    <property type="entry name" value="NAD(P)-binding Rossmann-fold domains"/>
    <property type="match status" value="1"/>
</dbReference>
<evidence type="ECO:0000259" key="1">
    <source>
        <dbReference type="SMART" id="SM00829"/>
    </source>
</evidence>
<dbReference type="Gene3D" id="3.40.50.720">
    <property type="entry name" value="NAD(P)-binding Rossmann-like Domain"/>
    <property type="match status" value="1"/>
</dbReference>
<name>A0ABU0U710_9SPHI</name>